<dbReference type="SMART" id="SM00919">
    <property type="entry name" value="Malic_M"/>
    <property type="match status" value="1"/>
</dbReference>
<dbReference type="Proteomes" id="UP001193680">
    <property type="component" value="Unassembled WGS sequence"/>
</dbReference>
<comment type="cofactor">
    <cofactor evidence="1">
        <name>Mn(2+)</name>
        <dbReference type="ChEBI" id="CHEBI:29035"/>
    </cofactor>
</comment>
<dbReference type="Pfam" id="PF03949">
    <property type="entry name" value="Malic_M"/>
    <property type="match status" value="1"/>
</dbReference>
<dbReference type="SUPFAM" id="SSF51735">
    <property type="entry name" value="NAD(P)-binding Rossmann-fold domains"/>
    <property type="match status" value="1"/>
</dbReference>
<gene>
    <name evidence="7" type="ORF">H8792_003960</name>
</gene>
<evidence type="ECO:0000313" key="8">
    <source>
        <dbReference type="Proteomes" id="UP001193680"/>
    </source>
</evidence>
<dbReference type="InterPro" id="IPR051674">
    <property type="entry name" value="Malate_Decarboxylase"/>
</dbReference>
<dbReference type="SUPFAM" id="SSF53223">
    <property type="entry name" value="Aminoacid dehydrogenase-like, N-terminal domain"/>
    <property type="match status" value="1"/>
</dbReference>
<evidence type="ECO:0000259" key="5">
    <source>
        <dbReference type="SMART" id="SM00919"/>
    </source>
</evidence>
<dbReference type="InterPro" id="IPR015884">
    <property type="entry name" value="Malic_enzyme_CS"/>
</dbReference>
<keyword evidence="4" id="KW-0560">Oxidoreductase</keyword>
<evidence type="ECO:0000259" key="6">
    <source>
        <dbReference type="SMART" id="SM01274"/>
    </source>
</evidence>
<comment type="cofactor">
    <cofactor evidence="2">
        <name>Mg(2+)</name>
        <dbReference type="ChEBI" id="CHEBI:18420"/>
    </cofactor>
</comment>
<evidence type="ECO:0000256" key="1">
    <source>
        <dbReference type="ARBA" id="ARBA00001936"/>
    </source>
</evidence>
<dbReference type="InterPro" id="IPR037062">
    <property type="entry name" value="Malic_N_dom_sf"/>
</dbReference>
<evidence type="ECO:0000256" key="2">
    <source>
        <dbReference type="ARBA" id="ARBA00001946"/>
    </source>
</evidence>
<dbReference type="Gene3D" id="3.40.50.10380">
    <property type="entry name" value="Malic enzyme, N-terminal domain"/>
    <property type="match status" value="1"/>
</dbReference>
<dbReference type="PANTHER" id="PTHR43237:SF4">
    <property type="entry name" value="NADP-DEPENDENT MALIC ENZYME"/>
    <property type="match status" value="1"/>
</dbReference>
<dbReference type="Gene3D" id="3.40.50.720">
    <property type="entry name" value="NAD(P)-binding Rossmann-like Domain"/>
    <property type="match status" value="1"/>
</dbReference>
<dbReference type="InterPro" id="IPR045213">
    <property type="entry name" value="Malic_NAD-bd_bact_type"/>
</dbReference>
<evidence type="ECO:0000313" key="7">
    <source>
        <dbReference type="EMBL" id="MBF6057489.1"/>
    </source>
</evidence>
<reference evidence="7 8" key="1">
    <citation type="submission" date="2020-06" db="EMBL/GenBank/DDBJ databases">
        <authorList>
            <person name="Scott K."/>
        </authorList>
    </citation>
    <scope>NUCLEOTIDE SEQUENCE [LARGE SCALE GENOMIC DNA]</scope>
    <source>
        <strain evidence="7 8">HH1</strain>
    </source>
</reference>
<evidence type="ECO:0000256" key="3">
    <source>
        <dbReference type="ARBA" id="ARBA00022723"/>
    </source>
</evidence>
<evidence type="ECO:0000256" key="4">
    <source>
        <dbReference type="ARBA" id="ARBA00023002"/>
    </source>
</evidence>
<name>A0ABS0BVU1_9GAMM</name>
<organism evidence="7 8">
    <name type="scientific">Thiomicrorhabdus heinhorstiae</name>
    <dbReference type="NCBI Taxonomy" id="2748010"/>
    <lineage>
        <taxon>Bacteria</taxon>
        <taxon>Pseudomonadati</taxon>
        <taxon>Pseudomonadota</taxon>
        <taxon>Gammaproteobacteria</taxon>
        <taxon>Thiotrichales</taxon>
        <taxon>Piscirickettsiaceae</taxon>
        <taxon>Thiomicrorhabdus</taxon>
    </lineage>
</organism>
<dbReference type="Pfam" id="PF00390">
    <property type="entry name" value="malic"/>
    <property type="match status" value="1"/>
</dbReference>
<dbReference type="CDD" id="cd05311">
    <property type="entry name" value="NAD_bind_2_malic_enz"/>
    <property type="match status" value="1"/>
</dbReference>
<dbReference type="InterPro" id="IPR046346">
    <property type="entry name" value="Aminoacid_DH-like_N_sf"/>
</dbReference>
<dbReference type="InterPro" id="IPR036291">
    <property type="entry name" value="NAD(P)-bd_dom_sf"/>
</dbReference>
<comment type="caution">
    <text evidence="7">The sequence shown here is derived from an EMBL/GenBank/DDBJ whole genome shotgun (WGS) entry which is preliminary data.</text>
</comment>
<dbReference type="SMART" id="SM01274">
    <property type="entry name" value="malic"/>
    <property type="match status" value="1"/>
</dbReference>
<dbReference type="RefSeq" id="WP_185977638.1">
    <property type="nucleotide sequence ID" value="NZ_JACBGI020000004.1"/>
</dbReference>
<dbReference type="InterPro" id="IPR012301">
    <property type="entry name" value="Malic_N_dom"/>
</dbReference>
<protein>
    <submittedName>
        <fullName evidence="7">Malate dehydrogenase</fullName>
    </submittedName>
</protein>
<sequence length="400" mass="43246">MKEEALEYHRSGKPGKLSVEICKPADTQKDLSLAYSPGVAFPVQEIMADPERAYEYTIKGNLVAVVTNGTATLGLGKTGALASKPVMEGKALLFKRFSNIDSFDIEVDETDVDRFVEIIRKISPTFGGINLEDIAAPACFEIERRLIEALDIPVFHDDQHGTAIISVAGLLNALEIQEKSLADAKIVCVGAGAAGIAILNLLLESGAQKENILLLDSKGVIHSQREDLNQYKRPFAVETDKRTLADAMQGADVFLGLSVGDLLSDEMVLSMAEKPVILAMANPYPEILPEQAHALRGDIVMGTGRSDYPNQVNNVLGFPYIFRAALDCRAKVINTEMKLACVEALRALAKEPVTETVLKAYGLAELSFGKDYILPKPTDPRLLEKLPPAIIQAAKDSGAA</sequence>
<dbReference type="PROSITE" id="PS00331">
    <property type="entry name" value="MALIC_ENZYMES"/>
    <property type="match status" value="1"/>
</dbReference>
<dbReference type="PANTHER" id="PTHR43237">
    <property type="entry name" value="NADP-DEPENDENT MALIC ENZYME"/>
    <property type="match status" value="1"/>
</dbReference>
<accession>A0ABS0BVU1</accession>
<dbReference type="InterPro" id="IPR012302">
    <property type="entry name" value="Malic_NAD-bd"/>
</dbReference>
<reference evidence="7 8" key="2">
    <citation type="submission" date="2020-11" db="EMBL/GenBank/DDBJ databases">
        <title>Sulfur oxidizing isolate from Hospital Hole Sinkhole.</title>
        <authorList>
            <person name="Scott K.M."/>
        </authorList>
    </citation>
    <scope>NUCLEOTIDE SEQUENCE [LARGE SCALE GENOMIC DNA]</scope>
    <source>
        <strain evidence="7 8">HH1</strain>
    </source>
</reference>
<dbReference type="EMBL" id="JACBGI020000004">
    <property type="protein sequence ID" value="MBF6057489.1"/>
    <property type="molecule type" value="Genomic_DNA"/>
</dbReference>
<keyword evidence="8" id="KW-1185">Reference proteome</keyword>
<feature type="domain" description="Malic enzyme NAD-binding" evidence="5">
    <location>
        <begin position="159"/>
        <end position="395"/>
    </location>
</feature>
<keyword evidence="3" id="KW-0479">Metal-binding</keyword>
<feature type="domain" description="Malic enzyme N-terminal" evidence="6">
    <location>
        <begin position="14"/>
        <end position="147"/>
    </location>
</feature>
<proteinExistence type="predicted"/>